<dbReference type="GO" id="GO:0006457">
    <property type="term" value="P:protein folding"/>
    <property type="evidence" value="ECO:0007669"/>
    <property type="project" value="InterPro"/>
</dbReference>
<evidence type="ECO:0000256" key="5">
    <source>
        <dbReference type="ARBA" id="ARBA00023136"/>
    </source>
</evidence>
<keyword evidence="5 6" id="KW-0472">Membrane</keyword>
<protein>
    <submittedName>
        <fullName evidence="7">Disulfide bond formation protein B</fullName>
    </submittedName>
</protein>
<dbReference type="GO" id="GO:0015035">
    <property type="term" value="F:protein-disulfide reductase activity"/>
    <property type="evidence" value="ECO:0007669"/>
    <property type="project" value="InterPro"/>
</dbReference>
<accession>A0AAX2J317</accession>
<gene>
    <name evidence="7" type="ORF">NCTC10529_00484</name>
</gene>
<dbReference type="PANTHER" id="PTHR36570">
    <property type="entry name" value="DISULFIDE BOND FORMATION PROTEIN B"/>
    <property type="match status" value="1"/>
</dbReference>
<feature type="transmembrane region" description="Helical" evidence="6">
    <location>
        <begin position="44"/>
        <end position="61"/>
    </location>
</feature>
<evidence type="ECO:0000256" key="6">
    <source>
        <dbReference type="SAM" id="Phobius"/>
    </source>
</evidence>
<keyword evidence="3 6" id="KW-0812">Transmembrane</keyword>
<dbReference type="InterPro" id="IPR003752">
    <property type="entry name" value="DiS_bond_form_DsbB/BdbC"/>
</dbReference>
<dbReference type="InterPro" id="IPR023380">
    <property type="entry name" value="DsbB-like_sf"/>
</dbReference>
<reference evidence="7 8" key="1">
    <citation type="submission" date="2018-06" db="EMBL/GenBank/DDBJ databases">
        <authorList>
            <consortium name="Pathogen Informatics"/>
            <person name="Doyle S."/>
        </authorList>
    </citation>
    <scope>NUCLEOTIDE SEQUENCE [LARGE SCALE GENOMIC DNA]</scope>
    <source>
        <strain evidence="7 8">NCTC10529</strain>
    </source>
</reference>
<sequence>MLSLSSHKIAIPLLALIGLGGTSASLFAQYVLDMNPCVMCIQQRMALAGIFIVSLLCWCLPQRKKWARTVSSLLVAAPATFGLYIASQQIYLQSLPLMEQPSCGAPWTFRLKHAPLFDWYEWFIRGTGVCGEVYQVLGVSLPVWGALFFLATLILIVERWWHTRHVH</sequence>
<evidence type="ECO:0000256" key="2">
    <source>
        <dbReference type="ARBA" id="ARBA00022475"/>
    </source>
</evidence>
<dbReference type="Pfam" id="PF02600">
    <property type="entry name" value="DsbB"/>
    <property type="match status" value="1"/>
</dbReference>
<dbReference type="EMBL" id="LS483426">
    <property type="protein sequence ID" value="SQH24320.1"/>
    <property type="molecule type" value="Genomic_DNA"/>
</dbReference>
<evidence type="ECO:0000256" key="4">
    <source>
        <dbReference type="ARBA" id="ARBA00022989"/>
    </source>
</evidence>
<dbReference type="RefSeq" id="WP_003788060.1">
    <property type="nucleotide sequence ID" value="NZ_CP045141.1"/>
</dbReference>
<evidence type="ECO:0000313" key="8">
    <source>
        <dbReference type="Proteomes" id="UP000248598"/>
    </source>
</evidence>
<organism evidence="7 8">
    <name type="scientific">Kingella kingae</name>
    <dbReference type="NCBI Taxonomy" id="504"/>
    <lineage>
        <taxon>Bacteria</taxon>
        <taxon>Pseudomonadati</taxon>
        <taxon>Pseudomonadota</taxon>
        <taxon>Betaproteobacteria</taxon>
        <taxon>Neisseriales</taxon>
        <taxon>Neisseriaceae</taxon>
        <taxon>Kingella</taxon>
    </lineage>
</organism>
<dbReference type="Proteomes" id="UP000248598">
    <property type="component" value="Chromosome 1"/>
</dbReference>
<dbReference type="Gene3D" id="1.20.1550.10">
    <property type="entry name" value="DsbB-like"/>
    <property type="match status" value="1"/>
</dbReference>
<feature type="transmembrane region" description="Helical" evidence="6">
    <location>
        <begin position="73"/>
        <end position="92"/>
    </location>
</feature>
<evidence type="ECO:0000313" key="7">
    <source>
        <dbReference type="EMBL" id="SQH24320.1"/>
    </source>
</evidence>
<proteinExistence type="predicted"/>
<dbReference type="InterPro" id="IPR050183">
    <property type="entry name" value="DsbB"/>
</dbReference>
<evidence type="ECO:0000256" key="1">
    <source>
        <dbReference type="ARBA" id="ARBA00004651"/>
    </source>
</evidence>
<keyword evidence="2" id="KW-1003">Cell membrane</keyword>
<dbReference type="SUPFAM" id="SSF158442">
    <property type="entry name" value="DsbB-like"/>
    <property type="match status" value="1"/>
</dbReference>
<dbReference type="GO" id="GO:0005886">
    <property type="term" value="C:plasma membrane"/>
    <property type="evidence" value="ECO:0007669"/>
    <property type="project" value="UniProtKB-SubCell"/>
</dbReference>
<dbReference type="GeneID" id="93261799"/>
<comment type="subcellular location">
    <subcellularLocation>
        <location evidence="1">Cell membrane</location>
        <topology evidence="1">Multi-pass membrane protein</topology>
    </subcellularLocation>
</comment>
<dbReference type="PANTHER" id="PTHR36570:SF3">
    <property type="entry name" value="DISULFIDE BOND FORMATION PROTEIN B"/>
    <property type="match status" value="1"/>
</dbReference>
<keyword evidence="4 6" id="KW-1133">Transmembrane helix</keyword>
<feature type="transmembrane region" description="Helical" evidence="6">
    <location>
        <begin position="141"/>
        <end position="161"/>
    </location>
</feature>
<dbReference type="KEGG" id="kki:KKKWG1_0312"/>
<name>A0AAX2J317_KINKI</name>
<dbReference type="AlphaFoldDB" id="A0AAX2J317"/>
<evidence type="ECO:0000256" key="3">
    <source>
        <dbReference type="ARBA" id="ARBA00022692"/>
    </source>
</evidence>